<evidence type="ECO:0000256" key="1">
    <source>
        <dbReference type="ARBA" id="ARBA00004496"/>
    </source>
</evidence>
<keyword evidence="2" id="KW-0963">Cytoplasm</keyword>
<protein>
    <submittedName>
        <fullName evidence="7">Uncharacterized protein</fullName>
    </submittedName>
</protein>
<evidence type="ECO:0000313" key="8">
    <source>
        <dbReference type="Proteomes" id="UP000825935"/>
    </source>
</evidence>
<dbReference type="InterPro" id="IPR051837">
    <property type="entry name" value="SortingNexin/PXDomain-PKLike"/>
</dbReference>
<dbReference type="InterPro" id="IPR013937">
    <property type="entry name" value="Sorting_nexin_C"/>
</dbReference>
<dbReference type="Gene3D" id="3.30.1520.10">
    <property type="entry name" value="Phox-like domain"/>
    <property type="match status" value="1"/>
</dbReference>
<keyword evidence="4" id="KW-1133">Transmembrane helix</keyword>
<dbReference type="GO" id="GO:0016020">
    <property type="term" value="C:membrane"/>
    <property type="evidence" value="ECO:0007669"/>
    <property type="project" value="UniProtKB-ARBA"/>
</dbReference>
<feature type="domain" description="PX" evidence="5">
    <location>
        <begin position="564"/>
        <end position="676"/>
    </location>
</feature>
<dbReference type="EMBL" id="CM035428">
    <property type="protein sequence ID" value="KAH7301361.1"/>
    <property type="molecule type" value="Genomic_DNA"/>
</dbReference>
<dbReference type="OrthoDB" id="120967at2759"/>
<reference evidence="7 8" key="1">
    <citation type="submission" date="2021-08" db="EMBL/GenBank/DDBJ databases">
        <title>WGS assembly of Ceratopteris richardii.</title>
        <authorList>
            <person name="Marchant D.B."/>
            <person name="Chen G."/>
            <person name="Jenkins J."/>
            <person name="Shu S."/>
            <person name="Leebens-Mack J."/>
            <person name="Grimwood J."/>
            <person name="Schmutz J."/>
            <person name="Soltis P."/>
            <person name="Soltis D."/>
            <person name="Chen Z.-H."/>
        </authorList>
    </citation>
    <scope>NUCLEOTIDE SEQUENCE [LARGE SCALE GENOMIC DNA]</scope>
    <source>
        <strain evidence="7">Whitten #5841</strain>
        <tissue evidence="7">Leaf</tissue>
    </source>
</reference>
<evidence type="ECO:0000313" key="7">
    <source>
        <dbReference type="EMBL" id="KAH7301361.1"/>
    </source>
</evidence>
<dbReference type="PANTHER" id="PTHR22999">
    <property type="entry name" value="PX SERINE/THREONINE KINASE PXK"/>
    <property type="match status" value="1"/>
</dbReference>
<accession>A0A8T2RZS1</accession>
<organism evidence="7 8">
    <name type="scientific">Ceratopteris richardii</name>
    <name type="common">Triangle waterfern</name>
    <dbReference type="NCBI Taxonomy" id="49495"/>
    <lineage>
        <taxon>Eukaryota</taxon>
        <taxon>Viridiplantae</taxon>
        <taxon>Streptophyta</taxon>
        <taxon>Embryophyta</taxon>
        <taxon>Tracheophyta</taxon>
        <taxon>Polypodiopsida</taxon>
        <taxon>Polypodiidae</taxon>
        <taxon>Polypodiales</taxon>
        <taxon>Pteridineae</taxon>
        <taxon>Pteridaceae</taxon>
        <taxon>Parkerioideae</taxon>
        <taxon>Ceratopteris</taxon>
    </lineage>
</organism>
<feature type="compositionally biased region" description="Basic residues" evidence="3">
    <location>
        <begin position="498"/>
        <end position="507"/>
    </location>
</feature>
<keyword evidence="4" id="KW-0812">Transmembrane</keyword>
<dbReference type="Pfam" id="PF00787">
    <property type="entry name" value="PX"/>
    <property type="match status" value="1"/>
</dbReference>
<name>A0A8T2RZS1_CERRI</name>
<dbReference type="InterPro" id="IPR001683">
    <property type="entry name" value="PX_dom"/>
</dbReference>
<feature type="transmembrane region" description="Helical" evidence="4">
    <location>
        <begin position="27"/>
        <end position="44"/>
    </location>
</feature>
<feature type="compositionally biased region" description="Basic and acidic residues" evidence="3">
    <location>
        <begin position="437"/>
        <end position="449"/>
    </location>
</feature>
<sequence>MMESASQVVEKTMDRLKELSEELKRRTVLWILIACGLSYLLSLASSSILANVPVAVAFLIMMRYLSFELEVRKKVHRQSIPLHLSHLLKSQTPSKDYLIPSSISTNWRRKIDSPIIEQALDGFTRRIVEEFVTNSWYSALSPDQDVPEQIRFLVIDIFGELAQRAKRVNLINFITRDIVELIANHLELFRQSKNSIRRFESLSSEDREKELKLALAKGNQLHPALASEDSECKVLQRLMGGMVAIILRPHDAGCALVRGLARELLACAVLRPVINLVNPGFINKNIEKAILSSKVKSKSKNTGFYSASASASLGLSKAPNQSFLAGYGSDNSAHGRREHGSQMLDAVSDRRTIIVDNVDNTMGKGQDYRKRDFDKALTKQDPGAASLLPNLPLSKSDKLETKPAMQDAFANKHSTSRFNQIPESVRTSIPQTSATSKDTKRTAELPKQDKKSNLMMHNQPGNESCMMEISVISSSAASVALATQGYHGRLTEEQGTGIRHRPTHKSRTRSEEWQRLERAGGISSALIQNSDLPVSGNVLNPFLSGFNNEPSLAVSHDRETQSAAKLNSYVVRARLEKAVSETFAVYSIAVIDTDGNIWFVERRFRNFEKLHRKLRDLPHYNLQLPPKRFFSSSLDETFVRERCILLDKYLKDLLSIPSIAELHEVRDFLSIDSKNYRYSKSPSVMKTTTVIVDDALEDMFRHFKGFSDGSIHRVGSPMQDACEGNQVFPCYEQRQTVGIAADSGSFQVEKDKSDNYSDEEFTGPTMTAEGPADVIEDWPFDNGLHDVDAVTDGSFSQRMLLHDNNMQSLDKRMEQAGSDAFSDSTTGSDAYEEDITVPPEWTPPNLTEPLLNLVACIFQLQDCSWIRLLLWQCFWIAKQVLQLGMGDAVDIWIITQIEQLRQEDRIAGLIESLQQILWPGGVFLTKAQKRDDAVVSATAGSQKVVRQPSQKSTDQSTSFEAQLEAARCAKAIHDCLVDGAPKPLINFVGKQQYVKSAKEIFYFLQSSLFVKQLIFSLFETLLVTVFPEMSDLILDIRQKGV</sequence>
<dbReference type="Proteomes" id="UP000825935">
    <property type="component" value="Chromosome 23"/>
</dbReference>
<dbReference type="Pfam" id="PF08628">
    <property type="entry name" value="Nexin_C"/>
    <property type="match status" value="1"/>
</dbReference>
<comment type="caution">
    <text evidence="7">The sequence shown here is derived from an EMBL/GenBank/DDBJ whole genome shotgun (WGS) entry which is preliminary data.</text>
</comment>
<dbReference type="SMART" id="SM00312">
    <property type="entry name" value="PX"/>
    <property type="match status" value="1"/>
</dbReference>
<dbReference type="AlphaFoldDB" id="A0A8T2RZS1"/>
<evidence type="ECO:0000259" key="6">
    <source>
        <dbReference type="PROSITE" id="PS51207"/>
    </source>
</evidence>
<feature type="domain" description="PXA" evidence="6">
    <location>
        <begin position="113"/>
        <end position="290"/>
    </location>
</feature>
<proteinExistence type="predicted"/>
<dbReference type="GO" id="GO:0005768">
    <property type="term" value="C:endosome"/>
    <property type="evidence" value="ECO:0007669"/>
    <property type="project" value="UniProtKB-ARBA"/>
</dbReference>
<evidence type="ECO:0000256" key="3">
    <source>
        <dbReference type="SAM" id="MobiDB-lite"/>
    </source>
</evidence>
<comment type="subcellular location">
    <subcellularLocation>
        <location evidence="1">Cytoplasm</location>
    </subcellularLocation>
</comment>
<dbReference type="SUPFAM" id="SSF64268">
    <property type="entry name" value="PX domain"/>
    <property type="match status" value="1"/>
</dbReference>
<feature type="compositionally biased region" description="Polar residues" evidence="3">
    <location>
        <begin position="413"/>
        <end position="436"/>
    </location>
</feature>
<gene>
    <name evidence="7" type="ORF">KP509_23G021800</name>
</gene>
<dbReference type="SMART" id="SM00313">
    <property type="entry name" value="PXA"/>
    <property type="match status" value="1"/>
</dbReference>
<evidence type="ECO:0000256" key="4">
    <source>
        <dbReference type="SAM" id="Phobius"/>
    </source>
</evidence>
<dbReference type="PROSITE" id="PS51207">
    <property type="entry name" value="PXA"/>
    <property type="match status" value="1"/>
</dbReference>
<dbReference type="PANTHER" id="PTHR22999:SF23">
    <property type="entry name" value="SORTING NEXIN-16"/>
    <property type="match status" value="1"/>
</dbReference>
<keyword evidence="4" id="KW-0472">Membrane</keyword>
<dbReference type="PROSITE" id="PS50195">
    <property type="entry name" value="PX"/>
    <property type="match status" value="1"/>
</dbReference>
<keyword evidence="8" id="KW-1185">Reference proteome</keyword>
<dbReference type="GO" id="GO:0035091">
    <property type="term" value="F:phosphatidylinositol binding"/>
    <property type="evidence" value="ECO:0007669"/>
    <property type="project" value="InterPro"/>
</dbReference>
<dbReference type="InterPro" id="IPR036871">
    <property type="entry name" value="PX_dom_sf"/>
</dbReference>
<feature type="region of interest" description="Disordered" evidence="3">
    <location>
        <begin position="493"/>
        <end position="512"/>
    </location>
</feature>
<evidence type="ECO:0000256" key="2">
    <source>
        <dbReference type="ARBA" id="ARBA00022490"/>
    </source>
</evidence>
<dbReference type="Pfam" id="PF02194">
    <property type="entry name" value="PXA"/>
    <property type="match status" value="1"/>
</dbReference>
<evidence type="ECO:0000259" key="5">
    <source>
        <dbReference type="PROSITE" id="PS50195"/>
    </source>
</evidence>
<dbReference type="InterPro" id="IPR003114">
    <property type="entry name" value="Phox_assoc"/>
</dbReference>
<feature type="region of interest" description="Disordered" evidence="3">
    <location>
        <begin position="413"/>
        <end position="449"/>
    </location>
</feature>